<accession>A0A5A5T710</accession>
<evidence type="ECO:0000313" key="2">
    <source>
        <dbReference type="Proteomes" id="UP000322530"/>
    </source>
</evidence>
<proteinExistence type="predicted"/>
<gene>
    <name evidence="1" type="ORF">KDI_03570</name>
</gene>
<evidence type="ECO:0000313" key="1">
    <source>
        <dbReference type="EMBL" id="GCF06793.1"/>
    </source>
</evidence>
<sequence>MTQVLNEVGGKFGSLGELDVNDSNALPVEHKLTLELRKIQRLKAKLEAKTSDYLDKASAVQVQVFRAMNSDQLAFDTHLASLDLEQFVAQATRTGEAIGTPLNVISKALTKAAVDLLTTWPSALGNKKLIELFPTITNHITVTV</sequence>
<keyword evidence="2" id="KW-1185">Reference proteome</keyword>
<protein>
    <submittedName>
        <fullName evidence="1">Uncharacterized protein</fullName>
    </submittedName>
</protein>
<dbReference type="EMBL" id="BIXY01000003">
    <property type="protein sequence ID" value="GCF06793.1"/>
    <property type="molecule type" value="Genomic_DNA"/>
</dbReference>
<reference evidence="1 2" key="1">
    <citation type="submission" date="2019-01" db="EMBL/GenBank/DDBJ databases">
        <title>Draft genome sequence of Dictyobacter sp. Uno17.</title>
        <authorList>
            <person name="Wang C.M."/>
            <person name="Zheng Y."/>
            <person name="Sakai Y."/>
            <person name="Abe K."/>
            <person name="Yokota A."/>
            <person name="Yabe S."/>
        </authorList>
    </citation>
    <scope>NUCLEOTIDE SEQUENCE [LARGE SCALE GENOMIC DNA]</scope>
    <source>
        <strain evidence="1 2">Uno17</strain>
    </source>
</reference>
<comment type="caution">
    <text evidence="1">The sequence shown here is derived from an EMBL/GenBank/DDBJ whole genome shotgun (WGS) entry which is preliminary data.</text>
</comment>
<dbReference type="RefSeq" id="WP_149399735.1">
    <property type="nucleotide sequence ID" value="NZ_BIXY01000003.1"/>
</dbReference>
<dbReference type="AlphaFoldDB" id="A0A5A5T710"/>
<name>A0A5A5T710_9CHLR</name>
<organism evidence="1 2">
    <name type="scientific">Dictyobacter arantiisoli</name>
    <dbReference type="NCBI Taxonomy" id="2014874"/>
    <lineage>
        <taxon>Bacteria</taxon>
        <taxon>Bacillati</taxon>
        <taxon>Chloroflexota</taxon>
        <taxon>Ktedonobacteria</taxon>
        <taxon>Ktedonobacterales</taxon>
        <taxon>Dictyobacteraceae</taxon>
        <taxon>Dictyobacter</taxon>
    </lineage>
</organism>
<dbReference type="Proteomes" id="UP000322530">
    <property type="component" value="Unassembled WGS sequence"/>
</dbReference>